<evidence type="ECO:0000313" key="2">
    <source>
        <dbReference type="EMBL" id="MCM3713458.1"/>
    </source>
</evidence>
<proteinExistence type="predicted"/>
<feature type="transmembrane region" description="Helical" evidence="1">
    <location>
        <begin position="111"/>
        <end position="131"/>
    </location>
</feature>
<feature type="transmembrane region" description="Helical" evidence="1">
    <location>
        <begin position="87"/>
        <end position="105"/>
    </location>
</feature>
<evidence type="ECO:0000313" key="3">
    <source>
        <dbReference type="Proteomes" id="UP001139179"/>
    </source>
</evidence>
<dbReference type="EMBL" id="JAMBOL010000003">
    <property type="protein sequence ID" value="MCM3713458.1"/>
    <property type="molecule type" value="Genomic_DNA"/>
</dbReference>
<accession>A0A9X2DQU8</accession>
<reference evidence="2" key="1">
    <citation type="submission" date="2022-05" db="EMBL/GenBank/DDBJ databases">
        <title>Comparative Genomics of Spacecraft Associated Microbes.</title>
        <authorList>
            <person name="Tran M.T."/>
            <person name="Wright A."/>
            <person name="Seuylemezian A."/>
            <person name="Eisen J."/>
            <person name="Coil D."/>
        </authorList>
    </citation>
    <scope>NUCLEOTIDE SEQUENCE</scope>
    <source>
        <strain evidence="2">214.1.1</strain>
    </source>
</reference>
<evidence type="ECO:0000256" key="1">
    <source>
        <dbReference type="SAM" id="Phobius"/>
    </source>
</evidence>
<feature type="transmembrane region" description="Helical" evidence="1">
    <location>
        <begin position="7"/>
        <end position="28"/>
    </location>
</feature>
<keyword evidence="1" id="KW-1133">Transmembrane helix</keyword>
<gene>
    <name evidence="2" type="ORF">M3202_05135</name>
</gene>
<keyword evidence="1" id="KW-0812">Transmembrane</keyword>
<dbReference type="AlphaFoldDB" id="A0A9X2DQU8"/>
<dbReference type="Proteomes" id="UP001139179">
    <property type="component" value="Unassembled WGS sequence"/>
</dbReference>
<dbReference type="RefSeq" id="WP_251222280.1">
    <property type="nucleotide sequence ID" value="NZ_JAMBOL010000003.1"/>
</dbReference>
<protein>
    <submittedName>
        <fullName evidence="2">Uncharacterized protein</fullName>
    </submittedName>
</protein>
<keyword evidence="3" id="KW-1185">Reference proteome</keyword>
<name>A0A9X2DQU8_9BACI</name>
<feature type="transmembrane region" description="Helical" evidence="1">
    <location>
        <begin position="40"/>
        <end position="67"/>
    </location>
</feature>
<keyword evidence="1" id="KW-0472">Membrane</keyword>
<sequence length="147" mass="16454">MNLRFNLLIKVMTVIISSLAYSVYLSWISYTPPDERAAEVLYHSFMTLFAFLFPPAFFLFFIFGAILSSWVDHRLSYYTKWAGMKKAMIVITAYAGIGLVGGLALSLLSQAVFLSLTIPGALLFLVVQTLLQYSFSALSLSQSARRN</sequence>
<organism evidence="2 3">
    <name type="scientific">Halalkalibacter oceani</name>
    <dbReference type="NCBI Taxonomy" id="1653776"/>
    <lineage>
        <taxon>Bacteria</taxon>
        <taxon>Bacillati</taxon>
        <taxon>Bacillota</taxon>
        <taxon>Bacilli</taxon>
        <taxon>Bacillales</taxon>
        <taxon>Bacillaceae</taxon>
        <taxon>Halalkalibacter</taxon>
    </lineage>
</organism>
<comment type="caution">
    <text evidence="2">The sequence shown here is derived from an EMBL/GenBank/DDBJ whole genome shotgun (WGS) entry which is preliminary data.</text>
</comment>